<feature type="region of interest" description="Disordered" evidence="2">
    <location>
        <begin position="986"/>
        <end position="1014"/>
    </location>
</feature>
<evidence type="ECO:0000256" key="2">
    <source>
        <dbReference type="SAM" id="MobiDB-lite"/>
    </source>
</evidence>
<dbReference type="OrthoDB" id="5797019at2759"/>
<evidence type="ECO:0000259" key="3">
    <source>
        <dbReference type="PROSITE" id="PS50085"/>
    </source>
</evidence>
<dbReference type="PROSITE" id="PS50085">
    <property type="entry name" value="RAPGAP"/>
    <property type="match status" value="1"/>
</dbReference>
<dbReference type="GO" id="GO:0005096">
    <property type="term" value="F:GTPase activator activity"/>
    <property type="evidence" value="ECO:0007669"/>
    <property type="project" value="UniProtKB-KW"/>
</dbReference>
<accession>A0A7M5UIW7</accession>
<protein>
    <recommendedName>
        <fullName evidence="3">Rap-GAP domain-containing protein</fullName>
    </recommendedName>
</protein>
<feature type="region of interest" description="Disordered" evidence="2">
    <location>
        <begin position="1194"/>
        <end position="1229"/>
    </location>
</feature>
<proteinExistence type="predicted"/>
<dbReference type="Proteomes" id="UP000594262">
    <property type="component" value="Unplaced"/>
</dbReference>
<dbReference type="InterPro" id="IPR003913">
    <property type="entry name" value="Tuberin"/>
</dbReference>
<dbReference type="GO" id="GO:0005634">
    <property type="term" value="C:nucleus"/>
    <property type="evidence" value="ECO:0007669"/>
    <property type="project" value="InterPro"/>
</dbReference>
<feature type="compositionally biased region" description="Basic and acidic residues" evidence="2">
    <location>
        <begin position="998"/>
        <end position="1009"/>
    </location>
</feature>
<feature type="domain" description="Rap-GAP" evidence="3">
    <location>
        <begin position="1345"/>
        <end position="1568"/>
    </location>
</feature>
<keyword evidence="1" id="KW-0343">GTPase activation</keyword>
<dbReference type="InterPro" id="IPR027107">
    <property type="entry name" value="Tuberin/Ral-act_asu"/>
</dbReference>
<organism evidence="4 5">
    <name type="scientific">Clytia hemisphaerica</name>
    <dbReference type="NCBI Taxonomy" id="252671"/>
    <lineage>
        <taxon>Eukaryota</taxon>
        <taxon>Metazoa</taxon>
        <taxon>Cnidaria</taxon>
        <taxon>Hydrozoa</taxon>
        <taxon>Hydroidolina</taxon>
        <taxon>Leptothecata</taxon>
        <taxon>Obeliida</taxon>
        <taxon>Clytiidae</taxon>
        <taxon>Clytia</taxon>
    </lineage>
</organism>
<dbReference type="InterPro" id="IPR000331">
    <property type="entry name" value="Rap/Ran_GAP_dom"/>
</dbReference>
<feature type="compositionally biased region" description="Polar residues" evidence="2">
    <location>
        <begin position="1210"/>
        <end position="1224"/>
    </location>
</feature>
<dbReference type="Pfam" id="PF03542">
    <property type="entry name" value="Tuberin"/>
    <property type="match status" value="1"/>
</dbReference>
<dbReference type="InterPro" id="IPR018515">
    <property type="entry name" value="Tuberin-type_domain"/>
</dbReference>
<dbReference type="Gene3D" id="3.40.50.11210">
    <property type="entry name" value="Rap/Ran-GAP"/>
    <property type="match status" value="1"/>
</dbReference>
<feature type="region of interest" description="Disordered" evidence="2">
    <location>
        <begin position="1"/>
        <end position="20"/>
    </location>
</feature>
<dbReference type="PANTHER" id="PTHR10063:SF0">
    <property type="entry name" value="TUBERIN"/>
    <property type="match status" value="1"/>
</dbReference>
<dbReference type="Pfam" id="PF02145">
    <property type="entry name" value="Rap_GAP"/>
    <property type="match status" value="1"/>
</dbReference>
<dbReference type="PANTHER" id="PTHR10063">
    <property type="entry name" value="TUBERIN"/>
    <property type="match status" value="1"/>
</dbReference>
<feature type="compositionally biased region" description="Basic and acidic residues" evidence="2">
    <location>
        <begin position="1107"/>
        <end position="1120"/>
    </location>
</feature>
<sequence>MSKQMKGKFKSMFGKKPSGAPFDKESCKSIITREILKDIDRSQPILQRIRNLKELSEVVTVKVMEEHEIEALLFTVNDLLDKSISGDGRQAALQFLIAITNGQNERLGILRSHIFRVIVEHDVQEDLQFRIALLKVLTDDGKKLDYCEQIGPFLDGLMEEALDSPNAVAFLEYLVKIVHYHSSFLDKSIVCSIVSKTCDFCNNANGEQDIESSLLLLDATVRYGGLPAEGLLPLIETLCRTVNIERFCQSSWKLMRNLIGTKLGHTAVFIMCQILEDNHHILDVILLRGAVFFIGMSIWGSKRVASLRYSPLHVLSSFKVCLQCNHHLVAHEVVLSLQRLVKKFGEEQEIITWDILMDIVENILHMIDRGDADKTSILFKQTHELLTNTEALYVEEKFYGSAERFFKILTNCAKDRPEESISTILGYYEDRIDPNTVEWSDIFEQILITNLKQETRSGVKVRVLETIKNIYSRYRHRHEDDILSYILHGHVSDMVYDNDKDIRKSVGYLLSYILKHCCADKYPEVLKVVAEFLSYISLGKDVTRFNVMEDISIVVDALINTFESRLFEPSNIYIVGMLEILIKHLNDHFTINITSIAAGKIRRKIFELLLALRSNEYHFLGIKLKENGVKFSTHAIFKPLDSEIFNNSASRPYFVDFDFQQAFEGLLKCLKNELDWNVLELVLKSIVKQLEDKNLYVYCQCNMNKLCAVLCTIINDKTFFNKMKNVPTTMTMSELRNLIFPILSTLSTYHSYLVKDRQVELLTSIEFGLQTRSALTCVSCLTVCVLEMQGIMKRILPSMLVKLSQIASSEMMSNAILKFLSTLKEIPSLYSNFVEEQYMSIFAMALPYTDCLKYTRYIVTLAHQVIADWFTRCKLMFRKDFVSIIVAALKSHTTEKDERDSMELQKDMTDVCLDMMARYSFSLHRGQPKRSALVDFLLSQGSSQTWLVGNMLVTVTTSNTENEQCDCYKWKNKKYSMDLDSSGNGFKFDHRHQRPHYHHEVNEDSRAESSTKPINLTKLTQKIVEQNNSFSPSEKLLFSRQGSKAVDGIIEDDEESESGSEHAEDEHQHFILNDQSNEEEHQPIFYPDNPPLQKENSENTQNLPLNGRDDVMKKQHDKEASPTLRPPRSSNVSLTPPSPTKIDCYCVCSGWAEIVIQRPTGKISWLMKLENRELMNLDDFSDLLLLRKSLERENTPSISESLKSTDSEVWKQSQGSDTSSTNSFRNKRRFSTGSIDDSILQQLETSPVLPIKRTVPTIKIPEKRALTKTLSHPSHVLPTTRQRSSSFNTVVNKDSNDNKDSTQTKAENFWSPNFVFLQLFYSSFGNVFENAPILLDQTEAMQRTIKILHKIPAFNTHKFGVLYVGQGQENSEIDILENDFGSIRYTNFLAGLGEIISLSNSTEDYYTGGLSPGEDGKFACVWKDDTTQVIFHVATLMPFKTTDTKCISKKRHIGNDFVTIIYDDSENGYSFGTIKGQFNYAEIVIRPVEYANNVVYVRLKQNSKIICLNSQTISDSNLAILVRQMAIHTNMALVTEKGGEKTTNAFASNWLQRLRQIKRIRTKVDNEANKTLPNDFTIYT</sequence>
<dbReference type="Pfam" id="PF11864">
    <property type="entry name" value="DUF3384"/>
    <property type="match status" value="1"/>
</dbReference>
<feature type="compositionally biased region" description="Polar residues" evidence="2">
    <location>
        <begin position="1271"/>
        <end position="1293"/>
    </location>
</feature>
<dbReference type="SUPFAM" id="SSF111347">
    <property type="entry name" value="Rap/Ran-GAP"/>
    <property type="match status" value="1"/>
</dbReference>
<dbReference type="GO" id="GO:0051056">
    <property type="term" value="P:regulation of small GTPase mediated signal transduction"/>
    <property type="evidence" value="ECO:0007669"/>
    <property type="project" value="InterPro"/>
</dbReference>
<dbReference type="EnsemblMetazoa" id="CLYHEMT001595.2">
    <property type="protein sequence ID" value="CLYHEMP001595.2"/>
    <property type="gene ID" value="CLYHEMG001595"/>
</dbReference>
<name>A0A7M5UIW7_9CNID</name>
<dbReference type="InterPro" id="IPR035974">
    <property type="entry name" value="Rap/Ran-GAP_sf"/>
</dbReference>
<evidence type="ECO:0000313" key="4">
    <source>
        <dbReference type="EnsemblMetazoa" id="CLYHEMP001595.2"/>
    </source>
</evidence>
<evidence type="ECO:0000256" key="1">
    <source>
        <dbReference type="ARBA" id="ARBA00022468"/>
    </source>
</evidence>
<dbReference type="GO" id="GO:0032007">
    <property type="term" value="P:negative regulation of TOR signaling"/>
    <property type="evidence" value="ECO:0007669"/>
    <property type="project" value="InterPro"/>
</dbReference>
<dbReference type="RefSeq" id="XP_066913474.1">
    <property type="nucleotide sequence ID" value="XM_067057373.1"/>
</dbReference>
<feature type="region of interest" description="Disordered" evidence="2">
    <location>
        <begin position="1077"/>
        <end position="1136"/>
    </location>
</feature>
<dbReference type="PRINTS" id="PR01431">
    <property type="entry name" value="TUBERIN"/>
</dbReference>
<dbReference type="FunFam" id="3.40.50.11210:FF:000001">
    <property type="entry name" value="Ral GTPase-activating protein subunit alpha-1 isoform 1"/>
    <property type="match status" value="1"/>
</dbReference>
<dbReference type="GO" id="GO:0033596">
    <property type="term" value="C:TSC1-TSC2 complex"/>
    <property type="evidence" value="ECO:0007669"/>
    <property type="project" value="InterPro"/>
</dbReference>
<feature type="compositionally biased region" description="Low complexity" evidence="2">
    <location>
        <begin position="10"/>
        <end position="19"/>
    </location>
</feature>
<dbReference type="InterPro" id="IPR016024">
    <property type="entry name" value="ARM-type_fold"/>
</dbReference>
<dbReference type="GeneID" id="136800718"/>
<reference evidence="4" key="1">
    <citation type="submission" date="2021-01" db="UniProtKB">
        <authorList>
            <consortium name="EnsemblMetazoa"/>
        </authorList>
    </citation>
    <scope>IDENTIFICATION</scope>
</reference>
<dbReference type="SUPFAM" id="SSF48371">
    <property type="entry name" value="ARM repeat"/>
    <property type="match status" value="2"/>
</dbReference>
<feature type="region of interest" description="Disordered" evidence="2">
    <location>
        <begin position="1271"/>
        <end position="1304"/>
    </location>
</feature>
<dbReference type="InterPro" id="IPR024584">
    <property type="entry name" value="Tuberin_N"/>
</dbReference>
<evidence type="ECO:0000313" key="5">
    <source>
        <dbReference type="Proteomes" id="UP000594262"/>
    </source>
</evidence>
<keyword evidence="5" id="KW-1185">Reference proteome</keyword>